<protein>
    <recommendedName>
        <fullName evidence="2">Sulfurtransferase</fullName>
    </recommendedName>
</protein>
<dbReference type="SMART" id="SM00450">
    <property type="entry name" value="RHOD"/>
    <property type="match status" value="2"/>
</dbReference>
<reference evidence="5" key="2">
    <citation type="submission" date="2020-03" db="EMBL/GenBank/DDBJ databases">
        <title>Complete Genome Sequences of Extremely Thermoacidophilic, Metal-Mobilizing Type-Strain Members of the Archaeal Family Sulfolobaceae: Acidianus brierleyi DSM-1651T, Acidianus sulfidivorans DSM-18786T, Metallosphaera hakonensis DSM-7519T, and Metallosphaera prunae DSM-10039T.</title>
        <authorList>
            <person name="Counts J.A."/>
            <person name="Kelly R.M."/>
        </authorList>
    </citation>
    <scope>NUCLEOTIDE SEQUENCE [LARGE SCALE GENOMIC DNA]</scope>
    <source>
        <strain evidence="5">HO1-1</strain>
    </source>
</reference>
<dbReference type="GO" id="GO:0004792">
    <property type="term" value="F:thiosulfate-cyanide sulfurtransferase activity"/>
    <property type="evidence" value="ECO:0007669"/>
    <property type="project" value="InterPro"/>
</dbReference>
<dbReference type="InterPro" id="IPR001763">
    <property type="entry name" value="Rhodanese-like_dom"/>
</dbReference>
<dbReference type="CDD" id="cd01448">
    <property type="entry name" value="TST_Repeat_1"/>
    <property type="match status" value="1"/>
</dbReference>
<dbReference type="InterPro" id="IPR001307">
    <property type="entry name" value="Thiosulphate_STrfase_CS"/>
</dbReference>
<accession>A0A2U9ISS1</accession>
<gene>
    <name evidence="4" type="ORF">DFR87_04500</name>
</gene>
<keyword evidence="2 4" id="KW-0808">Transferase</keyword>
<dbReference type="PANTHER" id="PTHR43855">
    <property type="entry name" value="THIOSULFATE SULFURTRANSFERASE"/>
    <property type="match status" value="1"/>
</dbReference>
<dbReference type="PROSITE" id="PS00380">
    <property type="entry name" value="RHODANESE_1"/>
    <property type="match status" value="1"/>
</dbReference>
<feature type="domain" description="Rhodanese" evidence="3">
    <location>
        <begin position="13"/>
        <end position="119"/>
    </location>
</feature>
<evidence type="ECO:0000256" key="1">
    <source>
        <dbReference type="ARBA" id="ARBA00022737"/>
    </source>
</evidence>
<evidence type="ECO:0000313" key="4">
    <source>
        <dbReference type="EMBL" id="AWR99075.1"/>
    </source>
</evidence>
<dbReference type="InterPro" id="IPR051126">
    <property type="entry name" value="Thiosulfate_sulfurtransferase"/>
</dbReference>
<dbReference type="OrthoDB" id="10492at2157"/>
<organism evidence="4 5">
    <name type="scientific">Metallosphaera hakonensis JCM 8857 = DSM 7519</name>
    <dbReference type="NCBI Taxonomy" id="1293036"/>
    <lineage>
        <taxon>Archaea</taxon>
        <taxon>Thermoproteota</taxon>
        <taxon>Thermoprotei</taxon>
        <taxon>Sulfolobales</taxon>
        <taxon>Sulfolobaceae</taxon>
        <taxon>Metallosphaera</taxon>
    </lineage>
</organism>
<keyword evidence="1" id="KW-0677">Repeat</keyword>
<dbReference type="RefSeq" id="WP_054836514.1">
    <property type="nucleotide sequence ID" value="NZ_BBBA01000005.1"/>
</dbReference>
<dbReference type="CDD" id="cd01449">
    <property type="entry name" value="TST_Repeat_2"/>
    <property type="match status" value="1"/>
</dbReference>
<dbReference type="InterPro" id="IPR036873">
    <property type="entry name" value="Rhodanese-like_dom_sf"/>
</dbReference>
<dbReference type="PANTHER" id="PTHR43855:SF1">
    <property type="entry name" value="THIOSULFATE SULFURTRANSFERASE"/>
    <property type="match status" value="1"/>
</dbReference>
<dbReference type="EMBL" id="CP029287">
    <property type="protein sequence ID" value="AWR99075.1"/>
    <property type="molecule type" value="Genomic_DNA"/>
</dbReference>
<evidence type="ECO:0000259" key="3">
    <source>
        <dbReference type="PROSITE" id="PS50206"/>
    </source>
</evidence>
<name>A0A2U9ISS1_9CREN</name>
<reference evidence="5" key="3">
    <citation type="submission" date="2020-03" db="EMBL/GenBank/DDBJ databases">
        <title>Sequencing and Assembly of Multiple Reported Metal-Biooxidizing Members of the Extremely Thermoacidophilic Archaeal Family Sulfolobaceae.</title>
        <authorList>
            <person name="Counts J.A."/>
            <person name="Kelly R.M."/>
        </authorList>
    </citation>
    <scope>NUCLEOTIDE SEQUENCE [LARGE SCALE GENOMIC DNA]</scope>
    <source>
        <strain evidence="5">HO1-1</strain>
    </source>
</reference>
<dbReference type="Gene3D" id="3.40.250.10">
    <property type="entry name" value="Rhodanese-like domain"/>
    <property type="match status" value="2"/>
</dbReference>
<keyword evidence="5" id="KW-1185">Reference proteome</keyword>
<sequence>MYNLISVDDLLRDGKEFKVIEVSYNQSSYLDWHIPGAIMLPWRYLRHPVIRDFAPKEILEKNLGSLGISADDFLVLYSDFGNRYAFYAFWVLRAFGHKNLAVLNGGKAVWEAKDLPRESEVRRSSPVNYEAKDPDWSDRVTVWELLLKIRSGEKFQLLDVRYWEEYSGETGTSPEHPNEESQTLGHIPGAVNIPWNKFFDPVTEELIPPDKLQISIPKEDTVVYCRTGARASVVWYYLKFLMGFPKVRLYDGSWSEWGNMVGVPVEVS</sequence>
<dbReference type="PROSITE" id="PS50206">
    <property type="entry name" value="RHODANESE_3"/>
    <property type="match status" value="2"/>
</dbReference>
<dbReference type="PROSITE" id="PS00683">
    <property type="entry name" value="RHODANESE_2"/>
    <property type="match status" value="1"/>
</dbReference>
<dbReference type="Proteomes" id="UP000247586">
    <property type="component" value="Chromosome"/>
</dbReference>
<dbReference type="SUPFAM" id="SSF52821">
    <property type="entry name" value="Rhodanese/Cell cycle control phosphatase"/>
    <property type="match status" value="2"/>
</dbReference>
<dbReference type="KEGG" id="mhk:DFR87_04500"/>
<feature type="domain" description="Rhodanese" evidence="3">
    <location>
        <begin position="151"/>
        <end position="266"/>
    </location>
</feature>
<reference evidence="4 5" key="1">
    <citation type="submission" date="2018-05" db="EMBL/GenBank/DDBJ databases">
        <title>Complete Genome Sequences of Extremely Thermoacidophilic, Metal-Mobilizing Type-Strain Members of the Archaeal Family Sulfolobaceae: Acidianus brierleyi DSM-1651T, Acidianus sulfidivorans DSM-18786T, Metallosphaera hakonensis DSM-7519T, and Metallosphaera prunae DSM-10039T.</title>
        <authorList>
            <person name="Counts J.A."/>
            <person name="Kelly R.M."/>
        </authorList>
    </citation>
    <scope>NUCLEOTIDE SEQUENCE [LARGE SCALE GENOMIC DNA]</scope>
    <source>
        <strain evidence="4 5">HO1-1</strain>
    </source>
</reference>
<dbReference type="GeneID" id="36834576"/>
<proteinExistence type="predicted"/>
<evidence type="ECO:0000313" key="5">
    <source>
        <dbReference type="Proteomes" id="UP000247586"/>
    </source>
</evidence>
<dbReference type="STRING" id="1293036.GCA_001315825_01136"/>
<dbReference type="Pfam" id="PF00581">
    <property type="entry name" value="Rhodanese"/>
    <property type="match status" value="2"/>
</dbReference>
<dbReference type="AlphaFoldDB" id="A0A2U9ISS1"/>
<evidence type="ECO:0000256" key="2">
    <source>
        <dbReference type="RuleBase" id="RU000507"/>
    </source>
</evidence>